<evidence type="ECO:0000313" key="5">
    <source>
        <dbReference type="Proteomes" id="UP000626554"/>
    </source>
</evidence>
<evidence type="ECO:0000256" key="3">
    <source>
        <dbReference type="ARBA" id="ARBA00023145"/>
    </source>
</evidence>
<dbReference type="InterPro" id="IPR002692">
    <property type="entry name" value="S45"/>
</dbReference>
<dbReference type="InterPro" id="IPR023343">
    <property type="entry name" value="Penicillin_amidase_dom1"/>
</dbReference>
<sequence>MLRWLKPVLALLTAVVLAWVLNTKQGDVPPVARLLSPYSGFWQNGETAADFPAQQTLRLPGLHQTVRVRFDDRRVPHIFADNDHDLYYAQGYLTARDRLWQMEFMTRVAAGRISEVVGERALEYDRFQRRMGLPFGAENSLREMLKNDTTRLVLESYAAGVNAYIGQLSPREYPFEYKMLDYAPEPWTPLKSALLLKLMAWDLSGRSDDLRLSNILSKYGPEVTRDLFPNFPFRADPVVPNGAPLDFQPLPVPPAPPVPFAAAISGLVPSREPDAELGSNNFAVAGSRTASGKPLLANDPHLQLNLPSIWYQVQLHGPGQNVYGVTIPGAPAVIIGFNADVAWGVTNVGGDVLDWYQLKFKDARQREYWHDGRWKPVRRVVERISVRGRPDRLDTVLYTHHGPVVYDQNETVFNKQTPVRHALRWTAHEAAGANEVLAFVKLNHARNYQDYDRALRTYASPAQNFIFASRSGDVAIRPNGRFPLKYAEQGKFILDGSDPRQDWQGWIPMSQTPRVLNPARGYVSSANQHSAGLGYPYYLGWDYAPWDRAHRINGQLAHMHRATADTLRVLQNDDLGLNAQLMLPWMLYSLEGTKESSDCYSYPHPNSSVAVAMRVLGQWKFHYTADAIGATIFELWYQQLTWALWEDNFGKQVTGLDMRYPSRDRTNRLLLYQSGDGANCFKGASFWVDDRRTAQQENVHNLLTASLQITMDSLTRKFGPLGPKWAWANQKSTDINHLAQLPGFGHADVWSGGSPGSVNATGARNGPSWRMVVDLATPVRAYGIFPGGQSGNPASVYYDDMLESWRTGQLDELVFLKAADENHPRLQAAWRLEK</sequence>
<dbReference type="Gene3D" id="2.30.120.10">
    <property type="match status" value="1"/>
</dbReference>
<dbReference type="Gene3D" id="1.10.1400.10">
    <property type="match status" value="1"/>
</dbReference>
<dbReference type="InterPro" id="IPR043147">
    <property type="entry name" value="Penicillin_amidase_A-knob"/>
</dbReference>
<dbReference type="CDD" id="cd03747">
    <property type="entry name" value="Ntn_PGA_like"/>
    <property type="match status" value="1"/>
</dbReference>
<dbReference type="RefSeq" id="WP_176900121.1">
    <property type="nucleotide sequence ID" value="NZ_JABKAV010000030.1"/>
</dbReference>
<dbReference type="SUPFAM" id="SSF56235">
    <property type="entry name" value="N-terminal nucleophile aminohydrolases (Ntn hydrolases)"/>
    <property type="match status" value="1"/>
</dbReference>
<dbReference type="PANTHER" id="PTHR34218:SF4">
    <property type="entry name" value="ACYL-HOMOSERINE LACTONE ACYLASE QUIP"/>
    <property type="match status" value="1"/>
</dbReference>
<dbReference type="Pfam" id="PF01804">
    <property type="entry name" value="Penicil_amidase"/>
    <property type="match status" value="1"/>
</dbReference>
<dbReference type="InterPro" id="IPR029055">
    <property type="entry name" value="Ntn_hydrolases_N"/>
</dbReference>
<accession>A0ABX2Q6X4</accession>
<dbReference type="PIRSF" id="PIRSF001227">
    <property type="entry name" value="Pen_acylase"/>
    <property type="match status" value="1"/>
</dbReference>
<keyword evidence="2" id="KW-0378">Hydrolase</keyword>
<comment type="caution">
    <text evidence="4">The sequence shown here is derived from an EMBL/GenBank/DDBJ whole genome shotgun (WGS) entry which is preliminary data.</text>
</comment>
<comment type="similarity">
    <text evidence="1">Belongs to the peptidase S45 family.</text>
</comment>
<dbReference type="EMBL" id="JABKAV010000030">
    <property type="protein sequence ID" value="NVO85454.1"/>
    <property type="molecule type" value="Genomic_DNA"/>
</dbReference>
<proteinExistence type="inferred from homology"/>
<reference evidence="4 5" key="1">
    <citation type="submission" date="2020-05" db="EMBL/GenBank/DDBJ databases">
        <title>Hymenobacter terrestris sp. nov. and Hymenobacter lapidiphilus sp. nov., isolated from regoliths in Antarctica.</title>
        <authorList>
            <person name="Sedlacek I."/>
            <person name="Pantucek R."/>
            <person name="Zeman M."/>
            <person name="Holochova P."/>
            <person name="Kralova S."/>
            <person name="Stankova E."/>
            <person name="Sedo O."/>
            <person name="Micenkova L."/>
            <person name="Svec P."/>
            <person name="Gupta V."/>
            <person name="Sood U."/>
            <person name="Korpole U.S."/>
            <person name="Lal R."/>
        </authorList>
    </citation>
    <scope>NUCLEOTIDE SEQUENCE [LARGE SCALE GENOMIC DNA]</scope>
    <source>
        <strain evidence="4 5">P5252</strain>
    </source>
</reference>
<protein>
    <submittedName>
        <fullName evidence="4">Penicillin acylase family protein</fullName>
    </submittedName>
</protein>
<dbReference type="Proteomes" id="UP000626554">
    <property type="component" value="Unassembled WGS sequence"/>
</dbReference>
<organism evidence="4 5">
    <name type="scientific">Hymenobacter terrestris</name>
    <dbReference type="NCBI Taxonomy" id="2748310"/>
    <lineage>
        <taxon>Bacteria</taxon>
        <taxon>Pseudomonadati</taxon>
        <taxon>Bacteroidota</taxon>
        <taxon>Cytophagia</taxon>
        <taxon>Cytophagales</taxon>
        <taxon>Hymenobacteraceae</taxon>
        <taxon>Hymenobacter</taxon>
    </lineage>
</organism>
<dbReference type="InterPro" id="IPR014395">
    <property type="entry name" value="Pen/GL7ACA/AHL_acylase"/>
</dbReference>
<evidence type="ECO:0000256" key="1">
    <source>
        <dbReference type="ARBA" id="ARBA00006586"/>
    </source>
</evidence>
<name>A0ABX2Q6X4_9BACT</name>
<gene>
    <name evidence="4" type="ORF">HW556_11245</name>
</gene>
<dbReference type="PANTHER" id="PTHR34218">
    <property type="entry name" value="PEPTIDASE S45 PENICILLIN AMIDASE"/>
    <property type="match status" value="1"/>
</dbReference>
<dbReference type="InterPro" id="IPR043146">
    <property type="entry name" value="Penicillin_amidase_N_B-knob"/>
</dbReference>
<keyword evidence="3" id="KW-0865">Zymogen</keyword>
<dbReference type="Gene3D" id="1.10.439.10">
    <property type="entry name" value="Penicillin Amidohydrolase, domain 1"/>
    <property type="match status" value="1"/>
</dbReference>
<evidence type="ECO:0000256" key="2">
    <source>
        <dbReference type="ARBA" id="ARBA00022801"/>
    </source>
</evidence>
<evidence type="ECO:0000313" key="4">
    <source>
        <dbReference type="EMBL" id="NVO85454.1"/>
    </source>
</evidence>
<keyword evidence="5" id="KW-1185">Reference proteome</keyword>
<dbReference type="Gene3D" id="3.60.20.10">
    <property type="entry name" value="Glutamine Phosphoribosylpyrophosphate, subunit 1, domain 1"/>
    <property type="match status" value="1"/>
</dbReference>